<comment type="caution">
    <text evidence="2">The sequence shown here is derived from an EMBL/GenBank/DDBJ whole genome shotgun (WGS) entry which is preliminary data.</text>
</comment>
<organism evidence="2 3">
    <name type="scientific">Lachnellula subtilissima</name>
    <dbReference type="NCBI Taxonomy" id="602034"/>
    <lineage>
        <taxon>Eukaryota</taxon>
        <taxon>Fungi</taxon>
        <taxon>Dikarya</taxon>
        <taxon>Ascomycota</taxon>
        <taxon>Pezizomycotina</taxon>
        <taxon>Leotiomycetes</taxon>
        <taxon>Helotiales</taxon>
        <taxon>Lachnaceae</taxon>
        <taxon>Lachnellula</taxon>
    </lineage>
</organism>
<dbReference type="AlphaFoldDB" id="A0A8H8R9X0"/>
<feature type="region of interest" description="Disordered" evidence="1">
    <location>
        <begin position="63"/>
        <end position="107"/>
    </location>
</feature>
<feature type="compositionally biased region" description="Polar residues" evidence="1">
    <location>
        <begin position="63"/>
        <end position="77"/>
    </location>
</feature>
<dbReference type="OrthoDB" id="3564692at2759"/>
<evidence type="ECO:0000313" key="2">
    <source>
        <dbReference type="EMBL" id="TVY31301.1"/>
    </source>
</evidence>
<gene>
    <name evidence="2" type="ORF">LSUB1_G008743</name>
</gene>
<keyword evidence="3" id="KW-1185">Reference proteome</keyword>
<evidence type="ECO:0000313" key="3">
    <source>
        <dbReference type="Proteomes" id="UP000462212"/>
    </source>
</evidence>
<name>A0A8H8R9X0_9HELO</name>
<proteinExistence type="predicted"/>
<sequence>AIAKARDLLVEAAAAESDRPKQDQILDLIEIFREYLEKGSIKKVSAILANKITHMESASQKLEATARQITAKSTVNPKTDPKRPNTTAPDRYNGPKNAIQPKTTKEP</sequence>
<reference evidence="2 3" key="1">
    <citation type="submission" date="2018-05" db="EMBL/GenBank/DDBJ databases">
        <title>Genome sequencing and assembly of the regulated plant pathogen Lachnellula willkommii and related sister species for the development of diagnostic species identification markers.</title>
        <authorList>
            <person name="Giroux E."/>
            <person name="Bilodeau G."/>
        </authorList>
    </citation>
    <scope>NUCLEOTIDE SEQUENCE [LARGE SCALE GENOMIC DNA]</scope>
    <source>
        <strain evidence="2 3">CBS 197.66</strain>
    </source>
</reference>
<protein>
    <submittedName>
        <fullName evidence="2">Uncharacterized protein</fullName>
    </submittedName>
</protein>
<accession>A0A8H8R9X0</accession>
<dbReference type="Proteomes" id="UP000462212">
    <property type="component" value="Unassembled WGS sequence"/>
</dbReference>
<feature type="non-terminal residue" evidence="2">
    <location>
        <position position="1"/>
    </location>
</feature>
<evidence type="ECO:0000256" key="1">
    <source>
        <dbReference type="SAM" id="MobiDB-lite"/>
    </source>
</evidence>
<dbReference type="EMBL" id="QGMJ01001738">
    <property type="protein sequence ID" value="TVY31301.1"/>
    <property type="molecule type" value="Genomic_DNA"/>
</dbReference>